<dbReference type="InterPro" id="IPR036770">
    <property type="entry name" value="Ankyrin_rpt-contain_sf"/>
</dbReference>
<proteinExistence type="predicted"/>
<feature type="non-terminal residue" evidence="1">
    <location>
        <position position="1"/>
    </location>
</feature>
<accession>A0A812TP50</accession>
<dbReference type="InterPro" id="IPR029071">
    <property type="entry name" value="Ubiquitin-like_domsf"/>
</dbReference>
<keyword evidence="2" id="KW-1185">Reference proteome</keyword>
<dbReference type="AlphaFoldDB" id="A0A812TP50"/>
<dbReference type="OrthoDB" id="414330at2759"/>
<organism evidence="1 2">
    <name type="scientific">Symbiodinium necroappetens</name>
    <dbReference type="NCBI Taxonomy" id="1628268"/>
    <lineage>
        <taxon>Eukaryota</taxon>
        <taxon>Sar</taxon>
        <taxon>Alveolata</taxon>
        <taxon>Dinophyceae</taxon>
        <taxon>Suessiales</taxon>
        <taxon>Symbiodiniaceae</taxon>
        <taxon>Symbiodinium</taxon>
    </lineage>
</organism>
<comment type="caution">
    <text evidence="1">The sequence shown here is derived from an EMBL/GenBank/DDBJ whole genome shotgun (WGS) entry which is preliminary data.</text>
</comment>
<gene>
    <name evidence="1" type="primary">Ank2</name>
    <name evidence="1" type="ORF">SNEC2469_LOCUS15689</name>
</gene>
<reference evidence="1" key="1">
    <citation type="submission" date="2021-02" db="EMBL/GenBank/DDBJ databases">
        <authorList>
            <person name="Dougan E. K."/>
            <person name="Rhodes N."/>
            <person name="Thang M."/>
            <person name="Chan C."/>
        </authorList>
    </citation>
    <scope>NUCLEOTIDE SEQUENCE</scope>
</reference>
<dbReference type="Proteomes" id="UP000601435">
    <property type="component" value="Unassembled WGS sequence"/>
</dbReference>
<dbReference type="SUPFAM" id="SSF48403">
    <property type="entry name" value="Ankyrin repeat"/>
    <property type="match status" value="1"/>
</dbReference>
<evidence type="ECO:0000313" key="1">
    <source>
        <dbReference type="EMBL" id="CAE7545043.1"/>
    </source>
</evidence>
<name>A0A812TP50_9DINO</name>
<protein>
    <submittedName>
        <fullName evidence="1">Ank2 protein</fullName>
    </submittedName>
</protein>
<sequence length="130" mass="14408">MMATGKEVANLQLSEHPEMACVRALKRHLSSFCGCPRFKQRILRDGTLLPDDTKLEVLAEQTLELVLLEFLPTAESEVQELLSAAANSHLAKLEALLQRPQDPDLGDEPPLLASCRDGHLEVVRLLLEAE</sequence>
<dbReference type="EMBL" id="CAJNJA010025563">
    <property type="protein sequence ID" value="CAE7545043.1"/>
    <property type="molecule type" value="Genomic_DNA"/>
</dbReference>
<dbReference type="Gene3D" id="1.25.40.20">
    <property type="entry name" value="Ankyrin repeat-containing domain"/>
    <property type="match status" value="1"/>
</dbReference>
<evidence type="ECO:0000313" key="2">
    <source>
        <dbReference type="Proteomes" id="UP000601435"/>
    </source>
</evidence>
<dbReference type="SUPFAM" id="SSF54236">
    <property type="entry name" value="Ubiquitin-like"/>
    <property type="match status" value="1"/>
</dbReference>